<evidence type="ECO:0000313" key="4">
    <source>
        <dbReference type="Proteomes" id="UP000541185"/>
    </source>
</evidence>
<feature type="region of interest" description="Disordered" evidence="2">
    <location>
        <begin position="261"/>
        <end position="295"/>
    </location>
</feature>
<organism evidence="3 4">
    <name type="scientific">Ramlibacter agri</name>
    <dbReference type="NCBI Taxonomy" id="2728837"/>
    <lineage>
        <taxon>Bacteria</taxon>
        <taxon>Pseudomonadati</taxon>
        <taxon>Pseudomonadota</taxon>
        <taxon>Betaproteobacteria</taxon>
        <taxon>Burkholderiales</taxon>
        <taxon>Comamonadaceae</taxon>
        <taxon>Ramlibacter</taxon>
    </lineage>
</organism>
<evidence type="ECO:0000256" key="1">
    <source>
        <dbReference type="SAM" id="Coils"/>
    </source>
</evidence>
<keyword evidence="1" id="KW-0175">Coiled coil</keyword>
<proteinExistence type="predicted"/>
<evidence type="ECO:0000256" key="2">
    <source>
        <dbReference type="SAM" id="MobiDB-lite"/>
    </source>
</evidence>
<sequence>MNTTLPAGYELPAELLAHQKTLDELITKAKKTRAAIDETAAQIPLLDVEAQELTAKLAVTDADRCTAEDSEVKALDAAIKKLAEALDSKQRALARAKNVLIVHEARAPEHDEAVQAAVIVLQNDLIAFGNGVMEQARAELLEKVKPLQGLFAALRTIGATGEARAVREFVEAAYVPDPKGFSNSVGYERRFGTNLLAEQPDPEHAQLAAHLSAALAPIRASLAAGKALGTFVPLDRRPRPYIRRGDSPGELTRAGNAARIAAQGQVAPSEITSSAPQASGFTRKHRADGTSIDAEESRISSLVRRLA</sequence>
<dbReference type="Proteomes" id="UP000541185">
    <property type="component" value="Unassembled WGS sequence"/>
</dbReference>
<dbReference type="RefSeq" id="WP_169417711.1">
    <property type="nucleotide sequence ID" value="NZ_JABBFX010000001.1"/>
</dbReference>
<dbReference type="EMBL" id="JABBFX010000001">
    <property type="protein sequence ID" value="NML43508.1"/>
    <property type="molecule type" value="Genomic_DNA"/>
</dbReference>
<name>A0A848H752_9BURK</name>
<evidence type="ECO:0000313" key="3">
    <source>
        <dbReference type="EMBL" id="NML43508.1"/>
    </source>
</evidence>
<reference evidence="3 4" key="1">
    <citation type="submission" date="2020-04" db="EMBL/GenBank/DDBJ databases">
        <title>Ramlibacter sp. G-1-2-2 isolated from soil.</title>
        <authorList>
            <person name="Dahal R.H."/>
        </authorList>
    </citation>
    <scope>NUCLEOTIDE SEQUENCE [LARGE SCALE GENOMIC DNA]</scope>
    <source>
        <strain evidence="3 4">G-1-2-2</strain>
    </source>
</reference>
<dbReference type="AlphaFoldDB" id="A0A848H752"/>
<feature type="compositionally biased region" description="Polar residues" evidence="2">
    <location>
        <begin position="270"/>
        <end position="280"/>
    </location>
</feature>
<accession>A0A848H752</accession>
<comment type="caution">
    <text evidence="3">The sequence shown here is derived from an EMBL/GenBank/DDBJ whole genome shotgun (WGS) entry which is preliminary data.</text>
</comment>
<gene>
    <name evidence="3" type="ORF">HHL11_07095</name>
</gene>
<keyword evidence="4" id="KW-1185">Reference proteome</keyword>
<protein>
    <submittedName>
        <fullName evidence="3">Uncharacterized protein</fullName>
    </submittedName>
</protein>
<feature type="coiled-coil region" evidence="1">
    <location>
        <begin position="72"/>
        <end position="99"/>
    </location>
</feature>